<keyword evidence="7" id="KW-0675">Receptor</keyword>
<accession>A0A2G9U8B5</accession>
<dbReference type="GO" id="GO:0005886">
    <property type="term" value="C:plasma membrane"/>
    <property type="evidence" value="ECO:0007669"/>
    <property type="project" value="UniProtKB-SubCell"/>
</dbReference>
<evidence type="ECO:0000259" key="10">
    <source>
        <dbReference type="PROSITE" id="PS50262"/>
    </source>
</evidence>
<proteinExistence type="predicted"/>
<evidence type="ECO:0000256" key="6">
    <source>
        <dbReference type="ARBA" id="ARBA00023136"/>
    </source>
</evidence>
<keyword evidence="5" id="KW-0297">G-protein coupled receptor</keyword>
<evidence type="ECO:0000313" key="12">
    <source>
        <dbReference type="Proteomes" id="UP000230423"/>
    </source>
</evidence>
<feature type="non-terminal residue" evidence="11">
    <location>
        <position position="115"/>
    </location>
</feature>
<dbReference type="InterPro" id="IPR000276">
    <property type="entry name" value="GPCR_Rhodpsn"/>
</dbReference>
<evidence type="ECO:0000256" key="7">
    <source>
        <dbReference type="ARBA" id="ARBA00023170"/>
    </source>
</evidence>
<reference evidence="11 12" key="1">
    <citation type="submission" date="2015-09" db="EMBL/GenBank/DDBJ databases">
        <title>Draft genome of the parasitic nematode Teladorsagia circumcincta isolate WARC Sus (inbred).</title>
        <authorList>
            <person name="Mitreva M."/>
        </authorList>
    </citation>
    <scope>NUCLEOTIDE SEQUENCE [LARGE SCALE GENOMIC DNA]</scope>
    <source>
        <strain evidence="11 12">S</strain>
    </source>
</reference>
<comment type="subcellular location">
    <subcellularLocation>
        <location evidence="1">Cell membrane</location>
        <topology evidence="1">Multi-pass membrane protein</topology>
    </subcellularLocation>
</comment>
<keyword evidence="3 9" id="KW-0812">Transmembrane</keyword>
<keyword evidence="6 9" id="KW-0472">Membrane</keyword>
<gene>
    <name evidence="11" type="ORF">TELCIR_11796</name>
</gene>
<dbReference type="GO" id="GO:0004930">
    <property type="term" value="F:G protein-coupled receptor activity"/>
    <property type="evidence" value="ECO:0007669"/>
    <property type="project" value="UniProtKB-KW"/>
</dbReference>
<evidence type="ECO:0000256" key="5">
    <source>
        <dbReference type="ARBA" id="ARBA00023040"/>
    </source>
</evidence>
<feature type="transmembrane region" description="Helical" evidence="9">
    <location>
        <begin position="21"/>
        <end position="47"/>
    </location>
</feature>
<dbReference type="InterPro" id="IPR017452">
    <property type="entry name" value="GPCR_Rhodpsn_7TM"/>
</dbReference>
<keyword evidence="2" id="KW-1003">Cell membrane</keyword>
<evidence type="ECO:0000256" key="1">
    <source>
        <dbReference type="ARBA" id="ARBA00004651"/>
    </source>
</evidence>
<dbReference type="Gene3D" id="1.20.1070.10">
    <property type="entry name" value="Rhodopsin 7-helix transmembrane proteins"/>
    <property type="match status" value="1"/>
</dbReference>
<evidence type="ECO:0000256" key="8">
    <source>
        <dbReference type="ARBA" id="ARBA00023224"/>
    </source>
</evidence>
<dbReference type="PANTHER" id="PTHR24248">
    <property type="entry name" value="ADRENERGIC RECEPTOR-RELATED G-PROTEIN COUPLED RECEPTOR"/>
    <property type="match status" value="1"/>
</dbReference>
<evidence type="ECO:0000313" key="11">
    <source>
        <dbReference type="EMBL" id="PIO66491.1"/>
    </source>
</evidence>
<name>A0A2G9U8B5_TELCI</name>
<dbReference type="AlphaFoldDB" id="A0A2G9U8B5"/>
<feature type="transmembrane region" description="Helical" evidence="9">
    <location>
        <begin position="59"/>
        <end position="80"/>
    </location>
</feature>
<dbReference type="SUPFAM" id="SSF81321">
    <property type="entry name" value="Family A G protein-coupled receptor-like"/>
    <property type="match status" value="1"/>
</dbReference>
<keyword evidence="4 9" id="KW-1133">Transmembrane helix</keyword>
<dbReference type="PROSITE" id="PS50262">
    <property type="entry name" value="G_PROTEIN_RECEP_F1_2"/>
    <property type="match status" value="1"/>
</dbReference>
<organism evidence="11 12">
    <name type="scientific">Teladorsagia circumcincta</name>
    <name type="common">Brown stomach worm</name>
    <name type="synonym">Ostertagia circumcincta</name>
    <dbReference type="NCBI Taxonomy" id="45464"/>
    <lineage>
        <taxon>Eukaryota</taxon>
        <taxon>Metazoa</taxon>
        <taxon>Ecdysozoa</taxon>
        <taxon>Nematoda</taxon>
        <taxon>Chromadorea</taxon>
        <taxon>Rhabditida</taxon>
        <taxon>Rhabditina</taxon>
        <taxon>Rhabditomorpha</taxon>
        <taxon>Strongyloidea</taxon>
        <taxon>Trichostrongylidae</taxon>
        <taxon>Teladorsagia</taxon>
    </lineage>
</organism>
<evidence type="ECO:0000256" key="2">
    <source>
        <dbReference type="ARBA" id="ARBA00022475"/>
    </source>
</evidence>
<dbReference type="OrthoDB" id="5951059at2759"/>
<evidence type="ECO:0000256" key="4">
    <source>
        <dbReference type="ARBA" id="ARBA00022989"/>
    </source>
</evidence>
<dbReference type="Proteomes" id="UP000230423">
    <property type="component" value="Unassembled WGS sequence"/>
</dbReference>
<dbReference type="Pfam" id="PF00001">
    <property type="entry name" value="7tm_1"/>
    <property type="match status" value="1"/>
</dbReference>
<dbReference type="EMBL" id="KZ348230">
    <property type="protein sequence ID" value="PIO66491.1"/>
    <property type="molecule type" value="Genomic_DNA"/>
</dbReference>
<keyword evidence="12" id="KW-1185">Reference proteome</keyword>
<evidence type="ECO:0000256" key="9">
    <source>
        <dbReference type="SAM" id="Phobius"/>
    </source>
</evidence>
<evidence type="ECO:0000256" key="3">
    <source>
        <dbReference type="ARBA" id="ARBA00022692"/>
    </source>
</evidence>
<protein>
    <recommendedName>
        <fullName evidence="10">G-protein coupled receptors family 1 profile domain-containing protein</fullName>
    </recommendedName>
</protein>
<sequence>MSNFSCLGDHVTVACLNLGEAIATIASMLTVMLIIILGNLLVVVTVYRDRKLRLQRQNWLIISLALADLLVGLLVMPLTLTYEIIGEWKMAKKVVELELIEDNSDGDEKEQNANK</sequence>
<dbReference type="PRINTS" id="PR00237">
    <property type="entry name" value="GPCRRHODOPSN"/>
</dbReference>
<keyword evidence="8" id="KW-0807">Transducer</keyword>
<feature type="domain" description="G-protein coupled receptors family 1 profile" evidence="10">
    <location>
        <begin position="38"/>
        <end position="115"/>
    </location>
</feature>